<dbReference type="GO" id="GO:0042941">
    <property type="term" value="P:D-alanine transmembrane transport"/>
    <property type="evidence" value="ECO:0007669"/>
    <property type="project" value="TreeGrafter"/>
</dbReference>
<dbReference type="SMART" id="SM00382">
    <property type="entry name" value="AAA"/>
    <property type="match status" value="1"/>
</dbReference>
<dbReference type="Pfam" id="PF00005">
    <property type="entry name" value="ABC_tran"/>
    <property type="match status" value="1"/>
</dbReference>
<evidence type="ECO:0000313" key="5">
    <source>
        <dbReference type="EMBL" id="USJ28495.1"/>
    </source>
</evidence>
<protein>
    <submittedName>
        <fullName evidence="5">ABC transporter ATP-binding protein</fullName>
    </submittedName>
</protein>
<dbReference type="GO" id="GO:0005886">
    <property type="term" value="C:plasma membrane"/>
    <property type="evidence" value="ECO:0007669"/>
    <property type="project" value="TreeGrafter"/>
</dbReference>
<dbReference type="PANTHER" id="PTHR45772">
    <property type="entry name" value="CONSERVED COMPONENT OF ABC TRANSPORTER FOR NATURAL AMINO ACIDS-RELATED"/>
    <property type="match status" value="1"/>
</dbReference>
<reference evidence="5" key="1">
    <citation type="submission" date="2022-06" db="EMBL/GenBank/DDBJ databases">
        <title>Physiological and biochemical characterization and genomic elucidation of a strain of the genus Ensifer adhaerens M8 that combines arsenic oxidation and chromium reduction.</title>
        <authorList>
            <person name="Li X."/>
            <person name="Yu c."/>
        </authorList>
    </citation>
    <scope>NUCLEOTIDE SEQUENCE</scope>
    <source>
        <strain evidence="5">M8</strain>
        <plasmid evidence="5">pC</plasmid>
    </source>
</reference>
<dbReference type="GO" id="GO:1903806">
    <property type="term" value="P:L-isoleucine import across plasma membrane"/>
    <property type="evidence" value="ECO:0007669"/>
    <property type="project" value="TreeGrafter"/>
</dbReference>
<dbReference type="GO" id="GO:0016887">
    <property type="term" value="F:ATP hydrolysis activity"/>
    <property type="evidence" value="ECO:0007669"/>
    <property type="project" value="InterPro"/>
</dbReference>
<dbReference type="InterPro" id="IPR003439">
    <property type="entry name" value="ABC_transporter-like_ATP-bd"/>
</dbReference>
<dbReference type="PROSITE" id="PS50893">
    <property type="entry name" value="ABC_TRANSPORTER_2"/>
    <property type="match status" value="1"/>
</dbReference>
<dbReference type="GO" id="GO:0005524">
    <property type="term" value="F:ATP binding"/>
    <property type="evidence" value="ECO:0007669"/>
    <property type="project" value="UniProtKB-KW"/>
</dbReference>
<gene>
    <name evidence="5" type="ORF">NE863_35100</name>
</gene>
<evidence type="ECO:0000256" key="1">
    <source>
        <dbReference type="ARBA" id="ARBA00022448"/>
    </source>
</evidence>
<dbReference type="GO" id="GO:0005304">
    <property type="term" value="F:L-valine transmembrane transporter activity"/>
    <property type="evidence" value="ECO:0007669"/>
    <property type="project" value="TreeGrafter"/>
</dbReference>
<dbReference type="Gene3D" id="3.40.50.300">
    <property type="entry name" value="P-loop containing nucleotide triphosphate hydrolases"/>
    <property type="match status" value="1"/>
</dbReference>
<dbReference type="AlphaFoldDB" id="A0A9Q9DEK7"/>
<dbReference type="GO" id="GO:1903805">
    <property type="term" value="P:L-valine import across plasma membrane"/>
    <property type="evidence" value="ECO:0007669"/>
    <property type="project" value="TreeGrafter"/>
</dbReference>
<keyword evidence="3 5" id="KW-0067">ATP-binding</keyword>
<dbReference type="SUPFAM" id="SSF52540">
    <property type="entry name" value="P-loop containing nucleoside triphosphate hydrolases"/>
    <property type="match status" value="1"/>
</dbReference>
<dbReference type="GO" id="GO:0015188">
    <property type="term" value="F:L-isoleucine transmembrane transporter activity"/>
    <property type="evidence" value="ECO:0007669"/>
    <property type="project" value="TreeGrafter"/>
</dbReference>
<dbReference type="InterPro" id="IPR051120">
    <property type="entry name" value="ABC_AA/LPS_Transport"/>
</dbReference>
<keyword evidence="1" id="KW-0813">Transport</keyword>
<dbReference type="GO" id="GO:0015808">
    <property type="term" value="P:L-alanine transport"/>
    <property type="evidence" value="ECO:0007669"/>
    <property type="project" value="TreeGrafter"/>
</dbReference>
<accession>A0A9Q9DEK7</accession>
<dbReference type="EMBL" id="CP098810">
    <property type="protein sequence ID" value="USJ28495.1"/>
    <property type="molecule type" value="Genomic_DNA"/>
</dbReference>
<proteinExistence type="predicted"/>
<organism evidence="5 6">
    <name type="scientific">Ensifer adhaerens</name>
    <name type="common">Sinorhizobium morelense</name>
    <dbReference type="NCBI Taxonomy" id="106592"/>
    <lineage>
        <taxon>Bacteria</taxon>
        <taxon>Pseudomonadati</taxon>
        <taxon>Pseudomonadota</taxon>
        <taxon>Alphaproteobacteria</taxon>
        <taxon>Hyphomicrobiales</taxon>
        <taxon>Rhizobiaceae</taxon>
        <taxon>Sinorhizobium/Ensifer group</taxon>
        <taxon>Ensifer</taxon>
    </lineage>
</organism>
<dbReference type="PANTHER" id="PTHR45772:SF7">
    <property type="entry name" value="AMINO ACID ABC TRANSPORTER ATP-BINDING PROTEIN"/>
    <property type="match status" value="1"/>
</dbReference>
<keyword evidence="5" id="KW-0614">Plasmid</keyword>
<feature type="domain" description="ABC transporter" evidence="4">
    <location>
        <begin position="6"/>
        <end position="239"/>
    </location>
</feature>
<dbReference type="InterPro" id="IPR027417">
    <property type="entry name" value="P-loop_NTPase"/>
</dbReference>
<dbReference type="CDD" id="cd03219">
    <property type="entry name" value="ABC_Mj1267_LivG_branched"/>
    <property type="match status" value="1"/>
</dbReference>
<dbReference type="RefSeq" id="WP_252161563.1">
    <property type="nucleotide sequence ID" value="NZ_CP098810.1"/>
</dbReference>
<sequence length="239" mass="25699">MSSALLVADNLHKAFGAVRVADDISFSINAGEVVGIIGPNGAGKTTLFGLLAGTVPLDRGSIHFGGKDITRLPTHQRAQLGIGRTYQIPRPFTHMTVSENLRVAALFGGGLEEAECDEWVKQVLDFTGLSRDSRTLAGRLSLLARKRHELARALATRPSLLLVDEVAAGLTDAEVDDFIALIRRVKNAGITVVWIEHVMKTMLAATDRLIAVAGGKILASGQPKEVIQSREVRRVYLGT</sequence>
<evidence type="ECO:0000256" key="2">
    <source>
        <dbReference type="ARBA" id="ARBA00022741"/>
    </source>
</evidence>
<dbReference type="InterPro" id="IPR003593">
    <property type="entry name" value="AAA+_ATPase"/>
</dbReference>
<dbReference type="GO" id="GO:0015192">
    <property type="term" value="F:L-phenylalanine transmembrane transporter activity"/>
    <property type="evidence" value="ECO:0007669"/>
    <property type="project" value="TreeGrafter"/>
</dbReference>
<evidence type="ECO:0000256" key="3">
    <source>
        <dbReference type="ARBA" id="ARBA00022840"/>
    </source>
</evidence>
<geneLocation type="plasmid" evidence="5 6">
    <name>pC</name>
</geneLocation>
<keyword evidence="2" id="KW-0547">Nucleotide-binding</keyword>
<evidence type="ECO:0000313" key="6">
    <source>
        <dbReference type="Proteomes" id="UP001055460"/>
    </source>
</evidence>
<name>A0A9Q9DEK7_ENSAD</name>
<evidence type="ECO:0000259" key="4">
    <source>
        <dbReference type="PROSITE" id="PS50893"/>
    </source>
</evidence>
<dbReference type="Proteomes" id="UP001055460">
    <property type="component" value="Plasmid pC"/>
</dbReference>